<dbReference type="InterPro" id="IPR002358">
    <property type="entry name" value="Ribosomal_uL6_CS"/>
</dbReference>
<evidence type="ECO:0000256" key="6">
    <source>
        <dbReference type="RuleBase" id="RU003870"/>
    </source>
</evidence>
<dbReference type="InterPro" id="IPR000702">
    <property type="entry name" value="Ribosomal_uL6-like"/>
</dbReference>
<sequence>MSKVGQKPIALPDGVTLTATKTEVKIKGPKGEETVPLHPKVRVAEAEHKLTVTVPKPEDRRQRALWGTFRALLQNAVVGVTTGFERKLDIVGVGYKAAAVGQKLTLTLGYSHPIEIEVPKNLSIKIEKNTITVTGTSKQLVGEFSAFIRSRRPPEPYKGKGIKYSDEIIRRKAGKVVKAVGAG</sequence>
<gene>
    <name evidence="4" type="primary">rplF</name>
    <name evidence="8" type="ORF">A3K06_03265</name>
</gene>
<proteinExistence type="inferred from homology"/>
<feature type="domain" description="Large ribosomal subunit protein uL6 alpha-beta" evidence="7">
    <location>
        <begin position="12"/>
        <end position="83"/>
    </location>
</feature>
<dbReference type="PANTHER" id="PTHR11655">
    <property type="entry name" value="60S/50S RIBOSOMAL PROTEIN L6/L9"/>
    <property type="match status" value="1"/>
</dbReference>
<dbReference type="GO" id="GO:0019843">
    <property type="term" value="F:rRNA binding"/>
    <property type="evidence" value="ECO:0007669"/>
    <property type="project" value="UniProtKB-UniRule"/>
</dbReference>
<evidence type="ECO:0000313" key="9">
    <source>
        <dbReference type="Proteomes" id="UP000176547"/>
    </source>
</evidence>
<organism evidence="8 9">
    <name type="scientific">Candidatus Doudnabacteria bacterium RIFCSPHIGHO2_01_52_17</name>
    <dbReference type="NCBI Taxonomy" id="1817820"/>
    <lineage>
        <taxon>Bacteria</taxon>
        <taxon>Candidatus Doudnaibacteriota</taxon>
    </lineage>
</organism>
<dbReference type="SUPFAM" id="SSF56053">
    <property type="entry name" value="Ribosomal protein L6"/>
    <property type="match status" value="2"/>
</dbReference>
<evidence type="ECO:0000256" key="1">
    <source>
        <dbReference type="ARBA" id="ARBA00009356"/>
    </source>
</evidence>
<dbReference type="GO" id="GO:0002181">
    <property type="term" value="P:cytoplasmic translation"/>
    <property type="evidence" value="ECO:0007669"/>
    <property type="project" value="TreeGrafter"/>
</dbReference>
<comment type="subunit">
    <text evidence="4">Part of the 50S ribosomal subunit.</text>
</comment>
<keyword evidence="4 6" id="KW-0694">RNA-binding</keyword>
<evidence type="ECO:0000256" key="5">
    <source>
        <dbReference type="RuleBase" id="RU003869"/>
    </source>
</evidence>
<evidence type="ECO:0000256" key="3">
    <source>
        <dbReference type="ARBA" id="ARBA00023274"/>
    </source>
</evidence>
<comment type="similarity">
    <text evidence="1 4 5">Belongs to the universal ribosomal protein uL6 family.</text>
</comment>
<dbReference type="PRINTS" id="PR00059">
    <property type="entry name" value="RIBOSOMALL6"/>
</dbReference>
<comment type="caution">
    <text evidence="8">The sequence shown here is derived from an EMBL/GenBank/DDBJ whole genome shotgun (WGS) entry which is preliminary data.</text>
</comment>
<dbReference type="InterPro" id="IPR019906">
    <property type="entry name" value="Ribosomal_uL6_bac-type"/>
</dbReference>
<dbReference type="NCBIfam" id="TIGR03654">
    <property type="entry name" value="L6_bact"/>
    <property type="match status" value="1"/>
</dbReference>
<comment type="function">
    <text evidence="4 6">This protein binds to the 23S rRNA, and is important in its secondary structure. It is located near the subunit interface in the base of the L7/L12 stalk, and near the tRNA binding site of the peptidyltransferase center.</text>
</comment>
<evidence type="ECO:0000313" key="8">
    <source>
        <dbReference type="EMBL" id="OGE73928.1"/>
    </source>
</evidence>
<dbReference type="AlphaFoldDB" id="A0A1F5N8K9"/>
<dbReference type="Gene3D" id="3.90.930.12">
    <property type="entry name" value="Ribosomal protein L6, alpha-beta domain"/>
    <property type="match status" value="2"/>
</dbReference>
<dbReference type="InterPro" id="IPR036789">
    <property type="entry name" value="Ribosomal_uL6-like_a/b-dom_sf"/>
</dbReference>
<dbReference type="PANTHER" id="PTHR11655:SF14">
    <property type="entry name" value="LARGE RIBOSOMAL SUBUNIT PROTEIN UL6M"/>
    <property type="match status" value="1"/>
</dbReference>
<dbReference type="PIRSF" id="PIRSF002162">
    <property type="entry name" value="Ribosomal_L6"/>
    <property type="match status" value="1"/>
</dbReference>
<keyword evidence="2 4" id="KW-0689">Ribosomal protein</keyword>
<dbReference type="InterPro" id="IPR020040">
    <property type="entry name" value="Ribosomal_uL6_a/b-dom"/>
</dbReference>
<accession>A0A1F5N8K9</accession>
<feature type="domain" description="Large ribosomal subunit protein uL6 alpha-beta" evidence="7">
    <location>
        <begin position="91"/>
        <end position="164"/>
    </location>
</feature>
<name>A0A1F5N8K9_9BACT</name>
<keyword evidence="4 6" id="KW-0699">rRNA-binding</keyword>
<evidence type="ECO:0000256" key="4">
    <source>
        <dbReference type="HAMAP-Rule" id="MF_01365"/>
    </source>
</evidence>
<dbReference type="EMBL" id="MFEG01000075">
    <property type="protein sequence ID" value="OGE73928.1"/>
    <property type="molecule type" value="Genomic_DNA"/>
</dbReference>
<keyword evidence="3 4" id="KW-0687">Ribonucleoprotein</keyword>
<dbReference type="GO" id="GO:0003735">
    <property type="term" value="F:structural constituent of ribosome"/>
    <property type="evidence" value="ECO:0007669"/>
    <property type="project" value="UniProtKB-UniRule"/>
</dbReference>
<dbReference type="FunFam" id="3.90.930.12:FF:000001">
    <property type="entry name" value="50S ribosomal protein L6"/>
    <property type="match status" value="1"/>
</dbReference>
<reference evidence="8 9" key="1">
    <citation type="journal article" date="2016" name="Nat. Commun.">
        <title>Thousands of microbial genomes shed light on interconnected biogeochemical processes in an aquifer system.</title>
        <authorList>
            <person name="Anantharaman K."/>
            <person name="Brown C.T."/>
            <person name="Hug L.A."/>
            <person name="Sharon I."/>
            <person name="Castelle C.J."/>
            <person name="Probst A.J."/>
            <person name="Thomas B.C."/>
            <person name="Singh A."/>
            <person name="Wilkins M.J."/>
            <person name="Karaoz U."/>
            <person name="Brodie E.L."/>
            <person name="Williams K.H."/>
            <person name="Hubbard S.S."/>
            <person name="Banfield J.F."/>
        </authorList>
    </citation>
    <scope>NUCLEOTIDE SEQUENCE [LARGE SCALE GENOMIC DNA]</scope>
</reference>
<evidence type="ECO:0000256" key="2">
    <source>
        <dbReference type="ARBA" id="ARBA00022980"/>
    </source>
</evidence>
<dbReference type="PROSITE" id="PS00525">
    <property type="entry name" value="RIBOSOMAL_L6_1"/>
    <property type="match status" value="1"/>
</dbReference>
<dbReference type="Pfam" id="PF00347">
    <property type="entry name" value="Ribosomal_L6"/>
    <property type="match status" value="2"/>
</dbReference>
<dbReference type="HAMAP" id="MF_01365_B">
    <property type="entry name" value="Ribosomal_uL6_B"/>
    <property type="match status" value="1"/>
</dbReference>
<dbReference type="Proteomes" id="UP000176547">
    <property type="component" value="Unassembled WGS sequence"/>
</dbReference>
<evidence type="ECO:0000259" key="7">
    <source>
        <dbReference type="Pfam" id="PF00347"/>
    </source>
</evidence>
<protein>
    <recommendedName>
        <fullName evidence="4">Large ribosomal subunit protein uL6</fullName>
    </recommendedName>
</protein>
<dbReference type="GO" id="GO:0022625">
    <property type="term" value="C:cytosolic large ribosomal subunit"/>
    <property type="evidence" value="ECO:0007669"/>
    <property type="project" value="UniProtKB-UniRule"/>
</dbReference>